<dbReference type="Proteomes" id="UP000269134">
    <property type="component" value="Unassembled WGS sequence"/>
</dbReference>
<evidence type="ECO:0000256" key="1">
    <source>
        <dbReference type="SAM" id="Phobius"/>
    </source>
</evidence>
<keyword evidence="1" id="KW-1133">Transmembrane helix</keyword>
<evidence type="ECO:0000313" key="5">
    <source>
        <dbReference type="Proteomes" id="UP001165292"/>
    </source>
</evidence>
<name>A0AA41WLU9_9GAMM</name>
<keyword evidence="1" id="KW-0472">Membrane</keyword>
<proteinExistence type="predicted"/>
<gene>
    <name evidence="3" type="ORF">EA795_06420</name>
    <name evidence="2" type="ORF">NJF43_10890</name>
</gene>
<dbReference type="EMBL" id="JAMYBS010000010">
    <property type="protein sequence ID" value="MCO7545255.1"/>
    <property type="molecule type" value="Genomic_DNA"/>
</dbReference>
<feature type="transmembrane region" description="Helical" evidence="1">
    <location>
        <begin position="92"/>
        <end position="115"/>
    </location>
</feature>
<feature type="transmembrane region" description="Helical" evidence="1">
    <location>
        <begin position="196"/>
        <end position="220"/>
    </location>
</feature>
<reference evidence="2" key="2">
    <citation type="submission" date="2022-06" db="EMBL/GenBank/DDBJ databases">
        <title>Detection of beta-lactamases in bacteria of animal origin.</title>
        <authorList>
            <person name="Mlynarcik P."/>
            <person name="Zdarska V."/>
            <person name="Chudobova H."/>
            <person name="Prochazkova P."/>
            <person name="Hricova K."/>
            <person name="Mezerova K."/>
            <person name="Bardon J."/>
            <person name="Dolejska M."/>
            <person name="Sukkar I."/>
            <person name="Kolar M."/>
        </authorList>
    </citation>
    <scope>NUCLEOTIDE SEQUENCE</scope>
    <source>
        <strain evidence="2">S 300-3</strain>
    </source>
</reference>
<organism evidence="2 5">
    <name type="scientific">Stutzerimonas nitrititolerans</name>
    <dbReference type="NCBI Taxonomy" id="2482751"/>
    <lineage>
        <taxon>Bacteria</taxon>
        <taxon>Pseudomonadati</taxon>
        <taxon>Pseudomonadota</taxon>
        <taxon>Gammaproteobacteria</taxon>
        <taxon>Pseudomonadales</taxon>
        <taxon>Pseudomonadaceae</taxon>
        <taxon>Stutzerimonas</taxon>
    </lineage>
</organism>
<dbReference type="GeneID" id="84608666"/>
<feature type="transmembrane region" description="Helical" evidence="1">
    <location>
        <begin position="53"/>
        <end position="71"/>
    </location>
</feature>
<evidence type="ECO:0000313" key="2">
    <source>
        <dbReference type="EMBL" id="MCO7545255.1"/>
    </source>
</evidence>
<dbReference type="Pfam" id="PF06790">
    <property type="entry name" value="UPF0259"/>
    <property type="match status" value="1"/>
</dbReference>
<feature type="transmembrane region" description="Helical" evidence="1">
    <location>
        <begin position="121"/>
        <end position="142"/>
    </location>
</feature>
<feature type="transmembrane region" description="Helical" evidence="1">
    <location>
        <begin position="154"/>
        <end position="176"/>
    </location>
</feature>
<protein>
    <submittedName>
        <fullName evidence="2">Uncharacterized protein</fullName>
    </submittedName>
</protein>
<dbReference type="AlphaFoldDB" id="A0AA41WLU9"/>
<dbReference type="Proteomes" id="UP001165292">
    <property type="component" value="Unassembled WGS sequence"/>
</dbReference>
<keyword evidence="1" id="KW-0812">Transmembrane</keyword>
<accession>A0AA41WLU9</accession>
<sequence>MNVLTILRDAWYFYSRNLTTIARLCLPLIVLESCAKLAVDHWLGKGALPAQELLTGILFYPLYVGALILFLDARSRGHEPSVREVLARTLPIWPALAVLAALGTLLIVLGASLFVLPGLWVMVKIAFAEYLLVLRGMTPLAALKASFQQTRGHFLLILGCILAVLLPLWILEAWIAAQFWAGEPPPPAQAILVDSAVGLIQLLATVVLFRCFMLCSAQAITRDEQR</sequence>
<dbReference type="EMBL" id="RFFL01000004">
    <property type="protein sequence ID" value="RMI02024.1"/>
    <property type="molecule type" value="Genomic_DNA"/>
</dbReference>
<keyword evidence="4" id="KW-1185">Reference proteome</keyword>
<evidence type="ECO:0000313" key="3">
    <source>
        <dbReference type="EMBL" id="RMI02024.1"/>
    </source>
</evidence>
<evidence type="ECO:0000313" key="4">
    <source>
        <dbReference type="Proteomes" id="UP000269134"/>
    </source>
</evidence>
<dbReference type="RefSeq" id="WP_043942856.1">
    <property type="nucleotide sequence ID" value="NZ_DALYPK010000001.1"/>
</dbReference>
<reference evidence="3 4" key="1">
    <citation type="submission" date="2018-10" db="EMBL/GenBank/DDBJ databases">
        <title>Pseudomonas sp. GL14 genome.</title>
        <authorList>
            <person name="Peng J."/>
            <person name="Liu Z.-P."/>
        </authorList>
    </citation>
    <scope>NUCLEOTIDE SEQUENCE [LARGE SCALE GENOMIC DNA]</scope>
    <source>
        <strain evidence="3 4">GL14</strain>
    </source>
</reference>
<comment type="caution">
    <text evidence="2">The sequence shown here is derived from an EMBL/GenBank/DDBJ whole genome shotgun (WGS) entry which is preliminary data.</text>
</comment>